<sequence length="79" mass="8979">MGVGRAVDEDPLSRLLAPPPNETPEERETRLRLEAEARLRSERIDDQLRAERAALKKNRPVKVLLLGQSESGACMPYRR</sequence>
<proteinExistence type="predicted"/>
<evidence type="ECO:0000313" key="2">
    <source>
        <dbReference type="Proteomes" id="UP001144978"/>
    </source>
</evidence>
<dbReference type="EMBL" id="JANSHE010005832">
    <property type="protein sequence ID" value="KAJ2969142.1"/>
    <property type="molecule type" value="Genomic_DNA"/>
</dbReference>
<reference evidence="1" key="1">
    <citation type="submission" date="2022-08" db="EMBL/GenBank/DDBJ databases">
        <title>Genome Sequence of Pycnoporus sanguineus.</title>
        <authorList>
            <person name="Buettner E."/>
        </authorList>
    </citation>
    <scope>NUCLEOTIDE SEQUENCE</scope>
    <source>
        <strain evidence="1">CG-C14</strain>
    </source>
</reference>
<organism evidence="1 2">
    <name type="scientific">Trametes sanguinea</name>
    <dbReference type="NCBI Taxonomy" id="158606"/>
    <lineage>
        <taxon>Eukaryota</taxon>
        <taxon>Fungi</taxon>
        <taxon>Dikarya</taxon>
        <taxon>Basidiomycota</taxon>
        <taxon>Agaricomycotina</taxon>
        <taxon>Agaricomycetes</taxon>
        <taxon>Polyporales</taxon>
        <taxon>Polyporaceae</taxon>
        <taxon>Trametes</taxon>
    </lineage>
</organism>
<protein>
    <submittedName>
        <fullName evidence="1">Uncharacterized protein</fullName>
    </submittedName>
</protein>
<comment type="caution">
    <text evidence="1">The sequence shown here is derived from an EMBL/GenBank/DDBJ whole genome shotgun (WGS) entry which is preliminary data.</text>
</comment>
<keyword evidence="2" id="KW-1185">Reference proteome</keyword>
<accession>A0ACC1MQ48</accession>
<name>A0ACC1MQ48_9APHY</name>
<dbReference type="Proteomes" id="UP001144978">
    <property type="component" value="Unassembled WGS sequence"/>
</dbReference>
<evidence type="ECO:0000313" key="1">
    <source>
        <dbReference type="EMBL" id="KAJ2969142.1"/>
    </source>
</evidence>
<gene>
    <name evidence="1" type="ORF">NUW54_g13031</name>
</gene>